<evidence type="ECO:0000313" key="1">
    <source>
        <dbReference type="EMBL" id="GIM79798.1"/>
    </source>
</evidence>
<organism evidence="1 2">
    <name type="scientific">Winogradskya consettensis</name>
    <dbReference type="NCBI Taxonomy" id="113560"/>
    <lineage>
        <taxon>Bacteria</taxon>
        <taxon>Bacillati</taxon>
        <taxon>Actinomycetota</taxon>
        <taxon>Actinomycetes</taxon>
        <taxon>Micromonosporales</taxon>
        <taxon>Micromonosporaceae</taxon>
        <taxon>Winogradskya</taxon>
    </lineage>
</organism>
<dbReference type="Proteomes" id="UP000680865">
    <property type="component" value="Unassembled WGS sequence"/>
</dbReference>
<accession>A0A919W4U9</accession>
<name>A0A919W4U9_9ACTN</name>
<comment type="caution">
    <text evidence="1">The sequence shown here is derived from an EMBL/GenBank/DDBJ whole genome shotgun (WGS) entry which is preliminary data.</text>
</comment>
<evidence type="ECO:0000313" key="2">
    <source>
        <dbReference type="Proteomes" id="UP000680865"/>
    </source>
</evidence>
<keyword evidence="2" id="KW-1185">Reference proteome</keyword>
<protein>
    <submittedName>
        <fullName evidence="1">Uncharacterized protein</fullName>
    </submittedName>
</protein>
<proteinExistence type="predicted"/>
<sequence length="85" mass="8959">MTTEDFESLIGVSRADAVVCVPTTVWSPAPALGAGEELGRFPARPADLGAIAAAVAVARQRRRDLLSWQERETSGENTLPPGLAN</sequence>
<reference evidence="1" key="1">
    <citation type="submission" date="2021-03" db="EMBL/GenBank/DDBJ databases">
        <title>Whole genome shotgun sequence of Actinoplanes consettensis NBRC 14913.</title>
        <authorList>
            <person name="Komaki H."/>
            <person name="Tamura T."/>
        </authorList>
    </citation>
    <scope>NUCLEOTIDE SEQUENCE</scope>
    <source>
        <strain evidence="1">NBRC 14913</strain>
    </source>
</reference>
<dbReference type="AlphaFoldDB" id="A0A919W4U9"/>
<dbReference type="RefSeq" id="WP_213001232.1">
    <property type="nucleotide sequence ID" value="NZ_BAAATW010000028.1"/>
</dbReference>
<gene>
    <name evidence="1" type="ORF">Aco04nite_67340</name>
</gene>
<dbReference type="EMBL" id="BOQP01000040">
    <property type="protein sequence ID" value="GIM79798.1"/>
    <property type="molecule type" value="Genomic_DNA"/>
</dbReference>